<dbReference type="PANTHER" id="PTHR44196">
    <property type="entry name" value="DEHYDROGENASE/REDUCTASE SDR FAMILY MEMBER 7B"/>
    <property type="match status" value="1"/>
</dbReference>
<dbReference type="InterPro" id="IPR032710">
    <property type="entry name" value="NTF2-like_dom_sf"/>
</dbReference>
<comment type="similarity">
    <text evidence="1">Belongs to the short-chain dehydrogenases/reductases (SDR) family.</text>
</comment>
<evidence type="ECO:0000256" key="2">
    <source>
        <dbReference type="ARBA" id="ARBA00023002"/>
    </source>
</evidence>
<proteinExistence type="inferred from homology"/>
<feature type="domain" description="SnoaL-like" evidence="3">
    <location>
        <begin position="13"/>
        <end position="105"/>
    </location>
</feature>
<evidence type="ECO:0000313" key="4">
    <source>
        <dbReference type="EMBL" id="SQC18718.1"/>
    </source>
</evidence>
<gene>
    <name evidence="4" type="primary">sdh_2</name>
    <name evidence="4" type="ORF">NCTC9601_05532</name>
</gene>
<dbReference type="Gene3D" id="3.10.450.50">
    <property type="match status" value="1"/>
</dbReference>
<dbReference type="Gene3D" id="3.40.50.720">
    <property type="entry name" value="NAD(P)-binding Rossmann-like Domain"/>
    <property type="match status" value="1"/>
</dbReference>
<evidence type="ECO:0000313" key="5">
    <source>
        <dbReference type="Proteomes" id="UP000251123"/>
    </source>
</evidence>
<dbReference type="PANTHER" id="PTHR44196:SF1">
    <property type="entry name" value="DEHYDROGENASE_REDUCTASE SDR FAMILY MEMBER 7B"/>
    <property type="match status" value="1"/>
</dbReference>
<dbReference type="SUPFAM" id="SSF54427">
    <property type="entry name" value="NTF2-like"/>
    <property type="match status" value="1"/>
</dbReference>
<dbReference type="AlphaFoldDB" id="A0A2X3CP69"/>
<reference evidence="4 5" key="1">
    <citation type="submission" date="2018-06" db="EMBL/GenBank/DDBJ databases">
        <authorList>
            <consortium name="Pathogen Informatics"/>
            <person name="Doyle S."/>
        </authorList>
    </citation>
    <scope>NUCLEOTIDE SEQUENCE [LARGE SCALE GENOMIC DNA]</scope>
    <source>
        <strain evidence="4 5">NCTC9601</strain>
    </source>
</reference>
<dbReference type="EMBL" id="UASN01000022">
    <property type="protein sequence ID" value="SQC18718.1"/>
    <property type="molecule type" value="Genomic_DNA"/>
</dbReference>
<dbReference type="Pfam" id="PF12680">
    <property type="entry name" value="SnoaL_2"/>
    <property type="match status" value="1"/>
</dbReference>
<dbReference type="InterPro" id="IPR036291">
    <property type="entry name" value="NAD(P)-bd_dom_sf"/>
</dbReference>
<dbReference type="EC" id="1.1.1.276" evidence="4"/>
<dbReference type="GO" id="GO:0031132">
    <property type="term" value="F:serine 3-dehydrogenase activity"/>
    <property type="evidence" value="ECO:0007669"/>
    <property type="project" value="UniProtKB-EC"/>
</dbReference>
<keyword evidence="2 4" id="KW-0560">Oxidoreductase</keyword>
<dbReference type="InterPro" id="IPR002347">
    <property type="entry name" value="SDR_fam"/>
</dbReference>
<name>A0A2X3CP69_KLEPN</name>
<dbReference type="Pfam" id="PF00106">
    <property type="entry name" value="adh_short"/>
    <property type="match status" value="1"/>
</dbReference>
<dbReference type="GO" id="GO:0016020">
    <property type="term" value="C:membrane"/>
    <property type="evidence" value="ECO:0007669"/>
    <property type="project" value="TreeGrafter"/>
</dbReference>
<dbReference type="InterPro" id="IPR037401">
    <property type="entry name" value="SnoaL-like"/>
</dbReference>
<dbReference type="SUPFAM" id="SSF51735">
    <property type="entry name" value="NAD(P)-binding Rossmann-fold domains"/>
    <property type="match status" value="1"/>
</dbReference>
<dbReference type="Proteomes" id="UP000251123">
    <property type="component" value="Unassembled WGS sequence"/>
</dbReference>
<organism evidence="4 5">
    <name type="scientific">Klebsiella pneumoniae</name>
    <dbReference type="NCBI Taxonomy" id="573"/>
    <lineage>
        <taxon>Bacteria</taxon>
        <taxon>Pseudomonadati</taxon>
        <taxon>Pseudomonadota</taxon>
        <taxon>Gammaproteobacteria</taxon>
        <taxon>Enterobacterales</taxon>
        <taxon>Enterobacteriaceae</taxon>
        <taxon>Klebsiella/Raoultella group</taxon>
        <taxon>Klebsiella</taxon>
        <taxon>Klebsiella pneumoniae complex</taxon>
    </lineage>
</organism>
<protein>
    <submittedName>
        <fullName evidence="4">Transcriptional regulator</fullName>
        <ecNumber evidence="4">1.1.1.276</ecNumber>
    </submittedName>
</protein>
<sequence>MSTSPSVIRRFVEYYAGLDAQPPAALAALYHPDATLSDPFGQHQGLFAIQRYFTHLLANVEQCRFTIDTPLCDGQRFAVTWTCTGRIRALPAEKPWPCRAARWWTSPGSRFSISATTTSRGDDLRASSPAGLGGTRREAEGALMMTVLITGASSGIGTGLAKSFAADGHLVIACGRDASRLAALQQLSPNISVRLFDMTDRDACRQALTGCFADLIILCAGTCEYLDTDRWMPPSWCG</sequence>
<evidence type="ECO:0000256" key="1">
    <source>
        <dbReference type="ARBA" id="ARBA00006484"/>
    </source>
</evidence>
<evidence type="ECO:0000259" key="3">
    <source>
        <dbReference type="Pfam" id="PF12680"/>
    </source>
</evidence>
<accession>A0A2X3CP69</accession>